<dbReference type="RefSeq" id="WP_109799793.1">
    <property type="nucleotide sequence ID" value="NZ_QGKS01000061.1"/>
</dbReference>
<feature type="transmembrane region" description="Helical" evidence="7">
    <location>
        <begin position="9"/>
        <end position="31"/>
    </location>
</feature>
<dbReference type="InterPro" id="IPR050901">
    <property type="entry name" value="BP-dep_ABC_trans_perm"/>
</dbReference>
<dbReference type="CDD" id="cd06261">
    <property type="entry name" value="TM_PBP2"/>
    <property type="match status" value="1"/>
</dbReference>
<evidence type="ECO:0000256" key="7">
    <source>
        <dbReference type="RuleBase" id="RU363032"/>
    </source>
</evidence>
<dbReference type="EMBL" id="QGKS01000061">
    <property type="protein sequence ID" value="PWR17215.1"/>
    <property type="molecule type" value="Genomic_DNA"/>
</dbReference>
<keyword evidence="6 7" id="KW-0472">Membrane</keyword>
<keyword evidence="3" id="KW-1003">Cell membrane</keyword>
<dbReference type="PROSITE" id="PS50928">
    <property type="entry name" value="ABC_TM1"/>
    <property type="match status" value="1"/>
</dbReference>
<dbReference type="PANTHER" id="PTHR32243:SF18">
    <property type="entry name" value="INNER MEMBRANE ABC TRANSPORTER PERMEASE PROTEIN YCJP"/>
    <property type="match status" value="1"/>
</dbReference>
<evidence type="ECO:0000256" key="1">
    <source>
        <dbReference type="ARBA" id="ARBA00004651"/>
    </source>
</evidence>
<feature type="transmembrane region" description="Helical" evidence="7">
    <location>
        <begin position="147"/>
        <end position="167"/>
    </location>
</feature>
<dbReference type="OrthoDB" id="3817793at2"/>
<comment type="caution">
    <text evidence="9">The sequence shown here is derived from an EMBL/GenBank/DDBJ whole genome shotgun (WGS) entry which is preliminary data.</text>
</comment>
<evidence type="ECO:0000259" key="8">
    <source>
        <dbReference type="PROSITE" id="PS50928"/>
    </source>
</evidence>
<protein>
    <submittedName>
        <fullName evidence="9">ABC transporter permease</fullName>
    </submittedName>
</protein>
<accession>A0A317DWI5</accession>
<dbReference type="AlphaFoldDB" id="A0A317DWI5"/>
<comment type="similarity">
    <text evidence="7">Belongs to the binding-protein-dependent transport system permease family.</text>
</comment>
<evidence type="ECO:0000256" key="3">
    <source>
        <dbReference type="ARBA" id="ARBA00022475"/>
    </source>
</evidence>
<keyword evidence="4 7" id="KW-0812">Transmembrane</keyword>
<dbReference type="Proteomes" id="UP000246050">
    <property type="component" value="Unassembled WGS sequence"/>
</dbReference>
<evidence type="ECO:0000256" key="5">
    <source>
        <dbReference type="ARBA" id="ARBA00022989"/>
    </source>
</evidence>
<name>A0A317DWI5_9ACTN</name>
<sequence length="282" mass="30422">MRASLRYRLFIHLAALATSVVILAPFAWLLYSSFVGQTDLVSRPMRWLPEHVTLDRYREIFAGGGTSAGAAFRGAMVNSFLVAGGTVVISLTVGVLGGYALARLRFPLRRVTLLSFLVTYMLPPIALIIPLYLLMSRFGLLDTRTGLIIVYCSLATPFALWNMSTFFGSLPVELEEAARVDGCSRLGALVRVMLPLSKPGILATALYAFLLCWDEFLYSLIFTSTSQAKTVPVAIAEFTGRNAVDFGLIAAGGVLAALPPVALAVMFQRYLITGLASGAVKG</sequence>
<evidence type="ECO:0000256" key="2">
    <source>
        <dbReference type="ARBA" id="ARBA00022448"/>
    </source>
</evidence>
<dbReference type="Pfam" id="PF00528">
    <property type="entry name" value="BPD_transp_1"/>
    <property type="match status" value="1"/>
</dbReference>
<feature type="domain" description="ABC transmembrane type-1" evidence="8">
    <location>
        <begin position="76"/>
        <end position="267"/>
    </location>
</feature>
<evidence type="ECO:0000313" key="9">
    <source>
        <dbReference type="EMBL" id="PWR17215.1"/>
    </source>
</evidence>
<dbReference type="Gene3D" id="1.10.3720.10">
    <property type="entry name" value="MetI-like"/>
    <property type="match status" value="1"/>
</dbReference>
<dbReference type="SUPFAM" id="SSF161098">
    <property type="entry name" value="MetI-like"/>
    <property type="match status" value="1"/>
</dbReference>
<feature type="transmembrane region" description="Helical" evidence="7">
    <location>
        <begin position="188"/>
        <end position="210"/>
    </location>
</feature>
<reference evidence="9 10" key="1">
    <citation type="submission" date="2018-05" db="EMBL/GenBank/DDBJ databases">
        <title>Micromonosporas from Atacama Desert.</title>
        <authorList>
            <person name="Carro L."/>
            <person name="Golinska P."/>
            <person name="Klenk H.-P."/>
            <person name="Goodfellow M."/>
        </authorList>
    </citation>
    <scope>NUCLEOTIDE SEQUENCE [LARGE SCALE GENOMIC DNA]</scope>
    <source>
        <strain evidence="9 10">4G51</strain>
    </source>
</reference>
<keyword evidence="5 7" id="KW-1133">Transmembrane helix</keyword>
<feature type="transmembrane region" description="Helical" evidence="7">
    <location>
        <begin position="246"/>
        <end position="267"/>
    </location>
</feature>
<proteinExistence type="inferred from homology"/>
<dbReference type="GO" id="GO:0055085">
    <property type="term" value="P:transmembrane transport"/>
    <property type="evidence" value="ECO:0007669"/>
    <property type="project" value="InterPro"/>
</dbReference>
<feature type="transmembrane region" description="Helical" evidence="7">
    <location>
        <begin position="113"/>
        <end position="135"/>
    </location>
</feature>
<organism evidence="9 10">
    <name type="scientific">Micromonospora sicca</name>
    <dbReference type="NCBI Taxonomy" id="2202420"/>
    <lineage>
        <taxon>Bacteria</taxon>
        <taxon>Bacillati</taxon>
        <taxon>Actinomycetota</taxon>
        <taxon>Actinomycetes</taxon>
        <taxon>Micromonosporales</taxon>
        <taxon>Micromonosporaceae</taxon>
        <taxon>Micromonospora</taxon>
    </lineage>
</organism>
<gene>
    <name evidence="9" type="ORF">DKT69_01405</name>
</gene>
<evidence type="ECO:0000256" key="6">
    <source>
        <dbReference type="ARBA" id="ARBA00023136"/>
    </source>
</evidence>
<comment type="subcellular location">
    <subcellularLocation>
        <location evidence="1 7">Cell membrane</location>
        <topology evidence="1 7">Multi-pass membrane protein</topology>
    </subcellularLocation>
</comment>
<evidence type="ECO:0000313" key="10">
    <source>
        <dbReference type="Proteomes" id="UP000246050"/>
    </source>
</evidence>
<evidence type="ECO:0000256" key="4">
    <source>
        <dbReference type="ARBA" id="ARBA00022692"/>
    </source>
</evidence>
<dbReference type="GO" id="GO:0005886">
    <property type="term" value="C:plasma membrane"/>
    <property type="evidence" value="ECO:0007669"/>
    <property type="project" value="UniProtKB-SubCell"/>
</dbReference>
<dbReference type="InterPro" id="IPR000515">
    <property type="entry name" value="MetI-like"/>
</dbReference>
<dbReference type="InterPro" id="IPR035906">
    <property type="entry name" value="MetI-like_sf"/>
</dbReference>
<dbReference type="PANTHER" id="PTHR32243">
    <property type="entry name" value="MALTOSE TRANSPORT SYSTEM PERMEASE-RELATED"/>
    <property type="match status" value="1"/>
</dbReference>
<feature type="transmembrane region" description="Helical" evidence="7">
    <location>
        <begin position="80"/>
        <end position="101"/>
    </location>
</feature>
<keyword evidence="2 7" id="KW-0813">Transport</keyword>